<accession>A0A9Y0XBT0</accession>
<dbReference type="EMBL" id="BK063443">
    <property type="protein sequence ID" value="DBA08167.1"/>
    <property type="molecule type" value="Genomic_RNA"/>
</dbReference>
<sequence length="783" mass="88162">MLVRRYGGGPKRPWLDSLMTSTVSNSRVPVVSSPQEGQNVGQQNRSDAPDTPQNTIKDQNLTQEETHNVTEKKEKLINDKIINDDKTHDALKDLERQLKTEQAQKDTIHSQLTSFLAMIAEQRSSTTTDLINYFNTLEDDMFTVTLKSSRPAIQAPNTGTLSNNNLVARTTLKIQSLVNAPLPANDSRDIEIDVSFASDTRTFVPSDGSGSMPIFESANHIQKLIGFISQYKVRTYANYADPQAYKPAQTPHLLAYLHGLLIGYSDRRRLSPVNNKPNIMRELFMIGQNDATHMTHDNMANAMFTKGPLVAPPLANSHIGPFAYTQITQNITATFDRGAHILLPHGMVTQQAIHHYMWLIWAMRERMPASFRNAFSMNINFYGTDPANPLPFPDAQTTLSPEQYKEAISVGYHLLHYMFNGDDDLIDFYVQRGCDSLFRVHSFYTEGGLIRKTIRTAPLTAFSGIYYINNMPSSPGPHIFNAIHPGITAALMTLSECLTLQAIYSYSGPKLVIFDQTYDGPVHNVPLNDEITAENVWTINSRDERYAVAQAYNEILTRPAESQILQVVYSQMFGNTAPTRLRALTYSMVQSHTTVKNLRKHKNLARGRPANQPHLKFDTAIINRFHDPEIAYRLGLLADGIRPMHGVIDIDIVAELTYLFKGGDLRNCPGLLTLNEEALNTLAHLDADPCIRATNYTTLDGQIHRLDPRSRRVTFYQWHNHGLTARPYACHILESQNIKFDWNYKLPYPMKLTVLVTGFGIPHRMYRGPSLEAAGPMSGDMKP</sequence>
<reference evidence="2" key="1">
    <citation type="journal article" date="2022" name="Viruses">
        <title>Discovery of a Novel Species of Trichomonasvirus in the Human Parasite Trichomonas vaginalis Using Transcriptome Mining.</title>
        <authorList>
            <person name="Manny A.R."/>
            <person name="Hetzel C.A."/>
            <person name="Mizani A."/>
            <person name="Nibert M.L."/>
        </authorList>
    </citation>
    <scope>NUCLEOTIDE SEQUENCE</scope>
    <source>
        <strain evidence="2">TVV5-NYCA04</strain>
    </source>
</reference>
<name>A0A9Y0XBT0_9VIRU</name>
<protein>
    <submittedName>
        <fullName evidence="2">Capsid protein</fullName>
    </submittedName>
</protein>
<proteinExistence type="predicted"/>
<organism evidence="2">
    <name type="scientific">Trichomonas vaginalis virus 5</name>
    <dbReference type="NCBI Taxonomy" id="3047136"/>
    <lineage>
        <taxon>Viruses</taxon>
        <taxon>Riboviria</taxon>
        <taxon>Orthornavirae</taxon>
        <taxon>Duplornaviricota</taxon>
        <taxon>Chrymotiviricetes</taxon>
        <taxon>Ghabrivirales</taxon>
        <taxon>Alphatotivirineae</taxon>
        <taxon>Pseudototiviridae</taxon>
        <taxon>Trichomonasvirus</taxon>
        <taxon>Trichomonasvirus vagiquintus</taxon>
    </lineage>
</organism>
<feature type="compositionally biased region" description="Polar residues" evidence="1">
    <location>
        <begin position="35"/>
        <end position="63"/>
    </location>
</feature>
<reference evidence="2" key="2">
    <citation type="submission" date="2023-04" db="EMBL/GenBank/DDBJ databases">
        <authorList>
            <person name="Manny A.R."/>
            <person name="Hetzel C.A."/>
            <person name="Nibert M.L."/>
        </authorList>
    </citation>
    <scope>NUCLEOTIDE SEQUENCE</scope>
    <source>
        <strain evidence="2">TVV5-NYCA04</strain>
    </source>
</reference>
<evidence type="ECO:0000313" key="2">
    <source>
        <dbReference type="EMBL" id="DBA08167.1"/>
    </source>
</evidence>
<evidence type="ECO:0000256" key="1">
    <source>
        <dbReference type="SAM" id="MobiDB-lite"/>
    </source>
</evidence>
<feature type="region of interest" description="Disordered" evidence="1">
    <location>
        <begin position="26"/>
        <end position="71"/>
    </location>
</feature>